<dbReference type="PROSITE" id="PS51253">
    <property type="entry name" value="HTH_CENPB"/>
    <property type="match status" value="1"/>
</dbReference>
<evidence type="ECO:0000313" key="4">
    <source>
        <dbReference type="Proteomes" id="UP000256645"/>
    </source>
</evidence>
<dbReference type="InterPro" id="IPR041188">
    <property type="entry name" value="HTH_ABP1_N"/>
</dbReference>
<dbReference type="Pfam" id="PF18107">
    <property type="entry name" value="HTH_ABP1_N"/>
    <property type="match status" value="1"/>
</dbReference>
<organism evidence="3 4">
    <name type="scientific">Coleophoma cylindrospora</name>
    <dbReference type="NCBI Taxonomy" id="1849047"/>
    <lineage>
        <taxon>Eukaryota</taxon>
        <taxon>Fungi</taxon>
        <taxon>Dikarya</taxon>
        <taxon>Ascomycota</taxon>
        <taxon>Pezizomycotina</taxon>
        <taxon>Leotiomycetes</taxon>
        <taxon>Helotiales</taxon>
        <taxon>Dermateaceae</taxon>
        <taxon>Coleophoma</taxon>
    </lineage>
</organism>
<dbReference type="OrthoDB" id="3853970at2759"/>
<dbReference type="PANTHER" id="PTHR19303:SF73">
    <property type="entry name" value="PROTEIN PDC2"/>
    <property type="match status" value="1"/>
</dbReference>
<dbReference type="Pfam" id="PF03184">
    <property type="entry name" value="DDE_1"/>
    <property type="match status" value="1"/>
</dbReference>
<protein>
    <recommendedName>
        <fullName evidence="2">HTH CENPB-type domain-containing protein</fullName>
    </recommendedName>
</protein>
<evidence type="ECO:0000256" key="1">
    <source>
        <dbReference type="ARBA" id="ARBA00023125"/>
    </source>
</evidence>
<name>A0A3D8SEH5_9HELO</name>
<dbReference type="AlphaFoldDB" id="A0A3D8SEH5"/>
<feature type="domain" description="HTH CENPB-type" evidence="2">
    <location>
        <begin position="68"/>
        <end position="143"/>
    </location>
</feature>
<dbReference type="SMART" id="SM00674">
    <property type="entry name" value="CENPB"/>
    <property type="match status" value="1"/>
</dbReference>
<dbReference type="SUPFAM" id="SSF46689">
    <property type="entry name" value="Homeodomain-like"/>
    <property type="match status" value="2"/>
</dbReference>
<dbReference type="Gene3D" id="1.10.10.60">
    <property type="entry name" value="Homeodomain-like"/>
    <property type="match status" value="2"/>
</dbReference>
<keyword evidence="1" id="KW-0238">DNA-binding</keyword>
<dbReference type="InterPro" id="IPR009057">
    <property type="entry name" value="Homeodomain-like_sf"/>
</dbReference>
<proteinExistence type="predicted"/>
<dbReference type="Proteomes" id="UP000256645">
    <property type="component" value="Unassembled WGS sequence"/>
</dbReference>
<dbReference type="Pfam" id="PF03221">
    <property type="entry name" value="HTH_Tnp_Tc5"/>
    <property type="match status" value="1"/>
</dbReference>
<keyword evidence="4" id="KW-1185">Reference proteome</keyword>
<reference evidence="3 4" key="1">
    <citation type="journal article" date="2018" name="IMA Fungus">
        <title>IMA Genome-F 9: Draft genome sequence of Annulohypoxylon stygium, Aspergillus mulundensis, Berkeleyomyces basicola (syn. Thielaviopsis basicola), Ceratocystis smalleyi, two Cercospora beticola strains, Coleophoma cylindrospora, Fusarium fracticaudum, Phialophora cf. hyalina, and Morchella septimelata.</title>
        <authorList>
            <person name="Wingfield B.D."/>
            <person name="Bills G.F."/>
            <person name="Dong Y."/>
            <person name="Huang W."/>
            <person name="Nel W.J."/>
            <person name="Swalarsk-Parry B.S."/>
            <person name="Vaghefi N."/>
            <person name="Wilken P.M."/>
            <person name="An Z."/>
            <person name="de Beer Z.W."/>
            <person name="De Vos L."/>
            <person name="Chen L."/>
            <person name="Duong T.A."/>
            <person name="Gao Y."/>
            <person name="Hammerbacher A."/>
            <person name="Kikkert J.R."/>
            <person name="Li Y."/>
            <person name="Li H."/>
            <person name="Li K."/>
            <person name="Li Q."/>
            <person name="Liu X."/>
            <person name="Ma X."/>
            <person name="Naidoo K."/>
            <person name="Pethybridge S.J."/>
            <person name="Sun J."/>
            <person name="Steenkamp E.T."/>
            <person name="van der Nest M.A."/>
            <person name="van Wyk S."/>
            <person name="Wingfield M.J."/>
            <person name="Xiong C."/>
            <person name="Yue Q."/>
            <person name="Zhang X."/>
        </authorList>
    </citation>
    <scope>NUCLEOTIDE SEQUENCE [LARGE SCALE GENOMIC DNA]</scope>
    <source>
        <strain evidence="3 4">BP6252</strain>
    </source>
</reference>
<dbReference type="STRING" id="1849047.A0A3D8SEH5"/>
<dbReference type="InterPro" id="IPR004875">
    <property type="entry name" value="DDE_SF_endonuclease_dom"/>
</dbReference>
<gene>
    <name evidence="3" type="ORF">BP6252_02094</name>
</gene>
<evidence type="ECO:0000313" key="3">
    <source>
        <dbReference type="EMBL" id="RDW84504.1"/>
    </source>
</evidence>
<dbReference type="PANTHER" id="PTHR19303">
    <property type="entry name" value="TRANSPOSON"/>
    <property type="match status" value="1"/>
</dbReference>
<evidence type="ECO:0000259" key="2">
    <source>
        <dbReference type="PROSITE" id="PS51253"/>
    </source>
</evidence>
<dbReference type="InterPro" id="IPR006600">
    <property type="entry name" value="HTH_CenpB_DNA-bd_dom"/>
</dbReference>
<dbReference type="GO" id="GO:0005634">
    <property type="term" value="C:nucleus"/>
    <property type="evidence" value="ECO:0007669"/>
    <property type="project" value="TreeGrafter"/>
</dbReference>
<accession>A0A3D8SEH5</accession>
<dbReference type="InterPro" id="IPR050863">
    <property type="entry name" value="CenT-Element_Derived"/>
</dbReference>
<dbReference type="EMBL" id="PDLM01000002">
    <property type="protein sequence ID" value="RDW84504.1"/>
    <property type="molecule type" value="Genomic_DNA"/>
</dbReference>
<dbReference type="GO" id="GO:0003677">
    <property type="term" value="F:DNA binding"/>
    <property type="evidence" value="ECO:0007669"/>
    <property type="project" value="UniProtKB-KW"/>
</dbReference>
<comment type="caution">
    <text evidence="3">The sequence shown here is derived from an EMBL/GenBank/DDBJ whole genome shotgun (WGS) entry which is preliminary data.</text>
</comment>
<sequence length="513" mass="58866">MPVKRPILVEERRALRRWAHRQRPKPTHKQCIEWFFEQYNHRLSQSSVSESLSKTFANLDDPTAIISTSVRVRAGNWPELEAILWQWQLQLERQGGATTGDILREQAKKIWLQLPQATGQECPEFSSRWLEKFKKRHNIKERVRHGEVGSIPDQAEVEMKGLQTVAGEYNEEDIYNMDETGLYWRMLVSRGLLSQSRPSLKKDKARISLALCTNATGTDRLPVWIIGKAKTPRALKNVCISSMGGRWRWNKKAWMNSVIMSEWLQAFYSHVGFTRQVLLTMDNFSAHYTALEISPPPPNIRICWLPANSTSRFQPLNQGIIQNFKALYKRQWLAFTLESYEANIDPQLGMNIRLAIRWILRSWNNEVTNTTIYNCFRRSTLVSTSLALSTPILPPGISELYNQVIKTGNIQDSMAINNFLNPSDENEDGEDIEASPDSILQGIIDEHLGVPATNEEDDEETLSQYTSKDALQAIQVLIDCTETIEGLPTKHIRSLENLEAIFKNLQLQSKEQT</sequence>